<feature type="region of interest" description="Disordered" evidence="1">
    <location>
        <begin position="168"/>
        <end position="189"/>
    </location>
</feature>
<feature type="domain" description="Ig-like" evidence="3">
    <location>
        <begin position="43"/>
        <end position="120"/>
    </location>
</feature>
<keyword evidence="2" id="KW-0472">Membrane</keyword>
<accession>A0ABN8SXB9</accession>
<feature type="transmembrane region" description="Helical" evidence="2">
    <location>
        <begin position="138"/>
        <end position="158"/>
    </location>
</feature>
<name>A0ABN8SXB9_9CNID</name>
<evidence type="ECO:0000256" key="1">
    <source>
        <dbReference type="SAM" id="MobiDB-lite"/>
    </source>
</evidence>
<keyword evidence="2" id="KW-0812">Transmembrane</keyword>
<feature type="region of interest" description="Disordered" evidence="1">
    <location>
        <begin position="219"/>
        <end position="253"/>
    </location>
</feature>
<evidence type="ECO:0000313" key="4">
    <source>
        <dbReference type="EMBL" id="CAH3194389.1"/>
    </source>
</evidence>
<keyword evidence="2" id="KW-1133">Transmembrane helix</keyword>
<dbReference type="EMBL" id="CALNXI010003817">
    <property type="protein sequence ID" value="CAH3194389.1"/>
    <property type="molecule type" value="Genomic_DNA"/>
</dbReference>
<dbReference type="Proteomes" id="UP001159427">
    <property type="component" value="Unassembled WGS sequence"/>
</dbReference>
<dbReference type="PROSITE" id="PS50835">
    <property type="entry name" value="IG_LIKE"/>
    <property type="match status" value="1"/>
</dbReference>
<sequence length="389" mass="43822">FCKYCQLVNILAKLYLNSVFFFFAENLTIDKGLTRREITTFLNHAVNLGCYVTNLTEPTKSELERVVYTWKKPNNDTVRQSSRAKTRANVLVVTPKSPKDFGMYECNVTKGVSSTQCRILLIRGMKYTGGKGCVNISVLMPVLAVAVLSALLFVHLIIRRKEPKILSQKRRKSTIGLDHPHAEQRRKSRNLLYNTFNDETANNNEKKQDIVSTEMQVTNDYTSAPKPQEPEPEPKPSEERRRERRSGFSNKSFRDLSIELDDAEIGSHVSDESKTSNDKSGFYNKIFKNDSIDESDGEVFSQTTEEAVAVDQPNKGKGKGFFNKAYHSESMNLNDGDAQAATVSSVMDAFSNQGIKTESVDVHIAKDKDKVPSAKEPVYDDIPIADTYF</sequence>
<comment type="caution">
    <text evidence="4">The sequence shown here is derived from an EMBL/GenBank/DDBJ whole genome shotgun (WGS) entry which is preliminary data.</text>
</comment>
<dbReference type="SUPFAM" id="SSF48726">
    <property type="entry name" value="Immunoglobulin"/>
    <property type="match status" value="1"/>
</dbReference>
<evidence type="ECO:0000256" key="2">
    <source>
        <dbReference type="SAM" id="Phobius"/>
    </source>
</evidence>
<dbReference type="Gene3D" id="2.60.40.10">
    <property type="entry name" value="Immunoglobulins"/>
    <property type="match status" value="1"/>
</dbReference>
<gene>
    <name evidence="4" type="ORF">PEVE_00027722</name>
</gene>
<evidence type="ECO:0000259" key="3">
    <source>
        <dbReference type="PROSITE" id="PS50835"/>
    </source>
</evidence>
<feature type="compositionally biased region" description="Basic and acidic residues" evidence="1">
    <location>
        <begin position="228"/>
        <end position="241"/>
    </location>
</feature>
<reference evidence="4 5" key="1">
    <citation type="submission" date="2022-05" db="EMBL/GenBank/DDBJ databases">
        <authorList>
            <consortium name="Genoscope - CEA"/>
            <person name="William W."/>
        </authorList>
    </citation>
    <scope>NUCLEOTIDE SEQUENCE [LARGE SCALE GENOMIC DNA]</scope>
</reference>
<keyword evidence="5" id="KW-1185">Reference proteome</keyword>
<dbReference type="InterPro" id="IPR036179">
    <property type="entry name" value="Ig-like_dom_sf"/>
</dbReference>
<protein>
    <recommendedName>
        <fullName evidence="3">Ig-like domain-containing protein</fullName>
    </recommendedName>
</protein>
<organism evidence="4 5">
    <name type="scientific">Porites evermanni</name>
    <dbReference type="NCBI Taxonomy" id="104178"/>
    <lineage>
        <taxon>Eukaryota</taxon>
        <taxon>Metazoa</taxon>
        <taxon>Cnidaria</taxon>
        <taxon>Anthozoa</taxon>
        <taxon>Hexacorallia</taxon>
        <taxon>Scleractinia</taxon>
        <taxon>Fungiina</taxon>
        <taxon>Poritidae</taxon>
        <taxon>Porites</taxon>
    </lineage>
</organism>
<dbReference type="InterPro" id="IPR007110">
    <property type="entry name" value="Ig-like_dom"/>
</dbReference>
<feature type="non-terminal residue" evidence="4">
    <location>
        <position position="1"/>
    </location>
</feature>
<dbReference type="InterPro" id="IPR013783">
    <property type="entry name" value="Ig-like_fold"/>
</dbReference>
<evidence type="ECO:0000313" key="5">
    <source>
        <dbReference type="Proteomes" id="UP001159427"/>
    </source>
</evidence>
<proteinExistence type="predicted"/>